<accession>A0A392UZA6</accession>
<dbReference type="Proteomes" id="UP000265520">
    <property type="component" value="Unassembled WGS sequence"/>
</dbReference>
<protein>
    <submittedName>
        <fullName evidence="1">Uncharacterized protein</fullName>
    </submittedName>
</protein>
<name>A0A392UZA6_9FABA</name>
<evidence type="ECO:0000313" key="2">
    <source>
        <dbReference type="Proteomes" id="UP000265520"/>
    </source>
</evidence>
<reference evidence="1 2" key="1">
    <citation type="journal article" date="2018" name="Front. Plant Sci.">
        <title>Red Clover (Trifolium pratense) and Zigzag Clover (T. medium) - A Picture of Genomic Similarities and Differences.</title>
        <authorList>
            <person name="Dluhosova J."/>
            <person name="Istvanek J."/>
            <person name="Nedelnik J."/>
            <person name="Repkova J."/>
        </authorList>
    </citation>
    <scope>NUCLEOTIDE SEQUENCE [LARGE SCALE GENOMIC DNA]</scope>
    <source>
        <strain evidence="2">cv. 10/8</strain>
        <tissue evidence="1">Leaf</tissue>
    </source>
</reference>
<keyword evidence="2" id="KW-1185">Reference proteome</keyword>
<organism evidence="1 2">
    <name type="scientific">Trifolium medium</name>
    <dbReference type="NCBI Taxonomy" id="97028"/>
    <lineage>
        <taxon>Eukaryota</taxon>
        <taxon>Viridiplantae</taxon>
        <taxon>Streptophyta</taxon>
        <taxon>Embryophyta</taxon>
        <taxon>Tracheophyta</taxon>
        <taxon>Spermatophyta</taxon>
        <taxon>Magnoliopsida</taxon>
        <taxon>eudicotyledons</taxon>
        <taxon>Gunneridae</taxon>
        <taxon>Pentapetalae</taxon>
        <taxon>rosids</taxon>
        <taxon>fabids</taxon>
        <taxon>Fabales</taxon>
        <taxon>Fabaceae</taxon>
        <taxon>Papilionoideae</taxon>
        <taxon>50 kb inversion clade</taxon>
        <taxon>NPAAA clade</taxon>
        <taxon>Hologalegina</taxon>
        <taxon>IRL clade</taxon>
        <taxon>Trifolieae</taxon>
        <taxon>Trifolium</taxon>
    </lineage>
</organism>
<proteinExistence type="predicted"/>
<sequence>PGLKLLEGRLVLLIVRKFHLSPDVLVPLFEVVAATDGVMSIERFRSDYPFYIPVEVFVCFI</sequence>
<evidence type="ECO:0000313" key="1">
    <source>
        <dbReference type="EMBL" id="MCI80201.1"/>
    </source>
</evidence>
<dbReference type="AlphaFoldDB" id="A0A392UZA6"/>
<comment type="caution">
    <text evidence="1">The sequence shown here is derived from an EMBL/GenBank/DDBJ whole genome shotgun (WGS) entry which is preliminary data.</text>
</comment>
<dbReference type="EMBL" id="LXQA010990293">
    <property type="protein sequence ID" value="MCI80201.1"/>
    <property type="molecule type" value="Genomic_DNA"/>
</dbReference>
<feature type="non-terminal residue" evidence="1">
    <location>
        <position position="1"/>
    </location>
</feature>